<dbReference type="SMART" id="SM00342">
    <property type="entry name" value="HTH_ARAC"/>
    <property type="match status" value="1"/>
</dbReference>
<keyword evidence="2" id="KW-0238">DNA-binding</keyword>
<name>A0ABU4TAC0_9PSEU</name>
<dbReference type="PANTHER" id="PTHR46796">
    <property type="entry name" value="HTH-TYPE TRANSCRIPTIONAL ACTIVATOR RHAS-RELATED"/>
    <property type="match status" value="1"/>
</dbReference>
<protein>
    <submittedName>
        <fullName evidence="5">Helix-turn-helix domain-containing protein</fullName>
    </submittedName>
</protein>
<gene>
    <name evidence="5" type="ORF">SK803_33295</name>
</gene>
<dbReference type="InterPro" id="IPR020449">
    <property type="entry name" value="Tscrpt_reg_AraC-type_HTH"/>
</dbReference>
<evidence type="ECO:0000313" key="6">
    <source>
        <dbReference type="Proteomes" id="UP001285521"/>
    </source>
</evidence>
<dbReference type="EMBL" id="JAXAVW010000031">
    <property type="protein sequence ID" value="MDX8035114.1"/>
    <property type="molecule type" value="Genomic_DNA"/>
</dbReference>
<organism evidence="5 6">
    <name type="scientific">Lentzea miocenica</name>
    <dbReference type="NCBI Taxonomy" id="3095431"/>
    <lineage>
        <taxon>Bacteria</taxon>
        <taxon>Bacillati</taxon>
        <taxon>Actinomycetota</taxon>
        <taxon>Actinomycetes</taxon>
        <taxon>Pseudonocardiales</taxon>
        <taxon>Pseudonocardiaceae</taxon>
        <taxon>Lentzea</taxon>
    </lineage>
</organism>
<feature type="domain" description="HTH araC/xylS-type" evidence="4">
    <location>
        <begin position="212"/>
        <end position="313"/>
    </location>
</feature>
<dbReference type="InterPro" id="IPR018060">
    <property type="entry name" value="HTH_AraC"/>
</dbReference>
<feature type="non-terminal residue" evidence="5">
    <location>
        <position position="313"/>
    </location>
</feature>
<dbReference type="PANTHER" id="PTHR46796:SF6">
    <property type="entry name" value="ARAC SUBFAMILY"/>
    <property type="match status" value="1"/>
</dbReference>
<evidence type="ECO:0000256" key="2">
    <source>
        <dbReference type="ARBA" id="ARBA00023125"/>
    </source>
</evidence>
<reference evidence="5 6" key="1">
    <citation type="submission" date="2023-11" db="EMBL/GenBank/DDBJ databases">
        <title>Lentzea sokolovensis, sp. nov., Lentzea kristufkii, sp. nov., and Lentzea miocenensis, sp. nov., rare actinobacteria from Sokolov Coal Basin, Miocene lacustrine sediment, Czech Republic.</title>
        <authorList>
            <person name="Lara A."/>
            <person name="Kotroba L."/>
            <person name="Nouioui I."/>
            <person name="Neumann-Schaal M."/>
            <person name="Mast Y."/>
            <person name="Chronakova A."/>
        </authorList>
    </citation>
    <scope>NUCLEOTIDE SEQUENCE [LARGE SCALE GENOMIC DNA]</scope>
    <source>
        <strain evidence="5 6">BCCO 10_0856</strain>
    </source>
</reference>
<dbReference type="PRINTS" id="PR00032">
    <property type="entry name" value="HTHARAC"/>
</dbReference>
<evidence type="ECO:0000256" key="3">
    <source>
        <dbReference type="ARBA" id="ARBA00023163"/>
    </source>
</evidence>
<dbReference type="Pfam" id="PF12833">
    <property type="entry name" value="HTH_18"/>
    <property type="match status" value="1"/>
</dbReference>
<evidence type="ECO:0000313" key="5">
    <source>
        <dbReference type="EMBL" id="MDX8035114.1"/>
    </source>
</evidence>
<dbReference type="Gene3D" id="1.10.10.60">
    <property type="entry name" value="Homeodomain-like"/>
    <property type="match status" value="1"/>
</dbReference>
<evidence type="ECO:0000259" key="4">
    <source>
        <dbReference type="PROSITE" id="PS01124"/>
    </source>
</evidence>
<dbReference type="RefSeq" id="WP_319970124.1">
    <property type="nucleotide sequence ID" value="NZ_JAXAVW010000031.1"/>
</dbReference>
<evidence type="ECO:0000256" key="1">
    <source>
        <dbReference type="ARBA" id="ARBA00023015"/>
    </source>
</evidence>
<dbReference type="InterPro" id="IPR009057">
    <property type="entry name" value="Homeodomain-like_sf"/>
</dbReference>
<dbReference type="Pfam" id="PF14525">
    <property type="entry name" value="AraC_binding_2"/>
    <property type="match status" value="1"/>
</dbReference>
<keyword evidence="6" id="KW-1185">Reference proteome</keyword>
<dbReference type="InterPro" id="IPR050204">
    <property type="entry name" value="AraC_XylS_family_regulators"/>
</dbReference>
<accession>A0ABU4TAC0</accession>
<dbReference type="Proteomes" id="UP001285521">
    <property type="component" value="Unassembled WGS sequence"/>
</dbReference>
<dbReference type="PROSITE" id="PS01124">
    <property type="entry name" value="HTH_ARAC_FAMILY_2"/>
    <property type="match status" value="1"/>
</dbReference>
<keyword evidence="3" id="KW-0804">Transcription</keyword>
<dbReference type="InterPro" id="IPR035418">
    <property type="entry name" value="AraC-bd_2"/>
</dbReference>
<proteinExistence type="predicted"/>
<sequence length="313" mass="34387">MAVLLDTATLAPRDRRDVLITTMCEAAGVTRVDVEDDEPVRARVDLWTFGSASILRAESTGFANVRTAKAARSTSGEHIAIGVHESGVARYQVGTTLQMVPAGEILVVDVSQPFTFGWRGFGAAQSLNTWTEDLALPVDLVRRAGPRLRSSPLYGLFSRHVLDITRNADRLSDGPAADMLGAASIELARALIATAVEDVAGTRDIVEQTLIVQIRAYVRQHLRDPDLGPGTIAAALAISPRHLHRVCANAGLRLEQWIITCRLDQAKAELVHPGSRHRSIGTISRRWGFKDQTHFTRRFRVAFGMLPSEWRRT</sequence>
<comment type="caution">
    <text evidence="5">The sequence shown here is derived from an EMBL/GenBank/DDBJ whole genome shotgun (WGS) entry which is preliminary data.</text>
</comment>
<keyword evidence="1" id="KW-0805">Transcription regulation</keyword>
<dbReference type="SUPFAM" id="SSF46689">
    <property type="entry name" value="Homeodomain-like"/>
    <property type="match status" value="1"/>
</dbReference>
<reference evidence="5 6" key="2">
    <citation type="submission" date="2023-11" db="EMBL/GenBank/DDBJ databases">
        <authorList>
            <person name="Lara A.C."/>
            <person name="Chronakova A."/>
        </authorList>
    </citation>
    <scope>NUCLEOTIDE SEQUENCE [LARGE SCALE GENOMIC DNA]</scope>
    <source>
        <strain evidence="5 6">BCCO 10_0856</strain>
    </source>
</reference>